<sequence>MRLLTLLSATSAAAEIALSPFFGGLTDSLGRKPVVVGTMLVACLTNLATAVYPTVALVALSKFVASLVIGIFFLAAGALLADNFRSEPAKLAAASGILFALVNGSFGLGVALSGLLPSGLRYRYAASAAVGLCGLLLGANGIRESLPLADRVPFQLRSFNPLLSALMALSLAPLFMGDTLQVFCLSHWKLTNTQVSRLFTGVAIQGVIANTLSATLIKRLGLQLFTLLCTGSTLLFWAGFSTGVPRVAMVGAAAGLLGPARTLGASTMITSEGSRLGIPQGQLSGDRANLVAWLKVLGPLVYGQLYVTGTASGVPTLPFLLNCAFALAALLLVPMALAPAPSR</sequence>
<dbReference type="KEGG" id="ehx:EMIHUDRAFT_243297"/>
<feature type="transmembrane region" description="Helical" evidence="1">
    <location>
        <begin position="93"/>
        <end position="112"/>
    </location>
</feature>
<organism evidence="2 3">
    <name type="scientific">Emiliania huxleyi (strain CCMP1516)</name>
    <dbReference type="NCBI Taxonomy" id="280463"/>
    <lineage>
        <taxon>Eukaryota</taxon>
        <taxon>Haptista</taxon>
        <taxon>Haptophyta</taxon>
        <taxon>Prymnesiophyceae</taxon>
        <taxon>Isochrysidales</taxon>
        <taxon>Noelaerhabdaceae</taxon>
        <taxon>Emiliania</taxon>
    </lineage>
</organism>
<dbReference type="Proteomes" id="UP000013827">
    <property type="component" value="Unassembled WGS sequence"/>
</dbReference>
<evidence type="ECO:0000313" key="3">
    <source>
        <dbReference type="Proteomes" id="UP000013827"/>
    </source>
</evidence>
<keyword evidence="1" id="KW-1133">Transmembrane helix</keyword>
<name>A0A0D3J6D8_EMIH1</name>
<keyword evidence="3" id="KW-1185">Reference proteome</keyword>
<dbReference type="AlphaFoldDB" id="A0A0D3J6D8"/>
<dbReference type="STRING" id="2903.R1FJX6"/>
<feature type="transmembrane region" description="Helical" evidence="1">
    <location>
        <begin position="63"/>
        <end position="81"/>
    </location>
</feature>
<dbReference type="GeneID" id="17264618"/>
<feature type="transmembrane region" description="Helical" evidence="1">
    <location>
        <begin position="38"/>
        <end position="58"/>
    </location>
</feature>
<keyword evidence="1" id="KW-0812">Transmembrane</keyword>
<reference evidence="2" key="2">
    <citation type="submission" date="2024-10" db="UniProtKB">
        <authorList>
            <consortium name="EnsemblProtists"/>
        </authorList>
    </citation>
    <scope>IDENTIFICATION</scope>
</reference>
<dbReference type="HOGENOM" id="CLU_809948_0_0_1"/>
<feature type="transmembrane region" description="Helical" evidence="1">
    <location>
        <begin position="124"/>
        <end position="142"/>
    </location>
</feature>
<evidence type="ECO:0008006" key="4">
    <source>
        <dbReference type="Google" id="ProtNLM"/>
    </source>
</evidence>
<dbReference type="RefSeq" id="XP_005791769.1">
    <property type="nucleotide sequence ID" value="XM_005791712.1"/>
</dbReference>
<dbReference type="OMA" id="VSHALYW"/>
<evidence type="ECO:0000256" key="1">
    <source>
        <dbReference type="SAM" id="Phobius"/>
    </source>
</evidence>
<dbReference type="KEGG" id="ehx:EMIHUDRAFT_108888"/>
<keyword evidence="1" id="KW-0472">Membrane</keyword>
<accession>A0A0D3J6D8</accession>
<dbReference type="RefSeq" id="XP_005771502.1">
    <property type="nucleotide sequence ID" value="XM_005771445.1"/>
</dbReference>
<dbReference type="GeneID" id="17284611"/>
<feature type="transmembrane region" description="Helical" evidence="1">
    <location>
        <begin position="222"/>
        <end position="240"/>
    </location>
</feature>
<feature type="transmembrane region" description="Helical" evidence="1">
    <location>
        <begin position="162"/>
        <end position="186"/>
    </location>
</feature>
<feature type="transmembrane region" description="Helical" evidence="1">
    <location>
        <begin position="198"/>
        <end position="216"/>
    </location>
</feature>
<dbReference type="InterPro" id="IPR036259">
    <property type="entry name" value="MFS_trans_sf"/>
</dbReference>
<proteinExistence type="predicted"/>
<evidence type="ECO:0000313" key="2">
    <source>
        <dbReference type="EnsemblProtists" id="EOD19073"/>
    </source>
</evidence>
<dbReference type="SUPFAM" id="SSF103473">
    <property type="entry name" value="MFS general substrate transporter"/>
    <property type="match status" value="1"/>
</dbReference>
<dbReference type="InterPro" id="IPR011701">
    <property type="entry name" value="MFS"/>
</dbReference>
<reference evidence="3" key="1">
    <citation type="journal article" date="2013" name="Nature">
        <title>Pan genome of the phytoplankton Emiliania underpins its global distribution.</title>
        <authorList>
            <person name="Read B.A."/>
            <person name="Kegel J."/>
            <person name="Klute M.J."/>
            <person name="Kuo A."/>
            <person name="Lefebvre S.C."/>
            <person name="Maumus F."/>
            <person name="Mayer C."/>
            <person name="Miller J."/>
            <person name="Monier A."/>
            <person name="Salamov A."/>
            <person name="Young J."/>
            <person name="Aguilar M."/>
            <person name="Claverie J.M."/>
            <person name="Frickenhaus S."/>
            <person name="Gonzalez K."/>
            <person name="Herman E.K."/>
            <person name="Lin Y.C."/>
            <person name="Napier J."/>
            <person name="Ogata H."/>
            <person name="Sarno A.F."/>
            <person name="Shmutz J."/>
            <person name="Schroeder D."/>
            <person name="de Vargas C."/>
            <person name="Verret F."/>
            <person name="von Dassow P."/>
            <person name="Valentin K."/>
            <person name="Van de Peer Y."/>
            <person name="Wheeler G."/>
            <person name="Dacks J.B."/>
            <person name="Delwiche C.F."/>
            <person name="Dyhrman S.T."/>
            <person name="Glockner G."/>
            <person name="John U."/>
            <person name="Richards T."/>
            <person name="Worden A.Z."/>
            <person name="Zhang X."/>
            <person name="Grigoriev I.V."/>
            <person name="Allen A.E."/>
            <person name="Bidle K."/>
            <person name="Borodovsky M."/>
            <person name="Bowler C."/>
            <person name="Brownlee C."/>
            <person name="Cock J.M."/>
            <person name="Elias M."/>
            <person name="Gladyshev V.N."/>
            <person name="Groth M."/>
            <person name="Guda C."/>
            <person name="Hadaegh A."/>
            <person name="Iglesias-Rodriguez M.D."/>
            <person name="Jenkins J."/>
            <person name="Jones B.M."/>
            <person name="Lawson T."/>
            <person name="Leese F."/>
            <person name="Lindquist E."/>
            <person name="Lobanov A."/>
            <person name="Lomsadze A."/>
            <person name="Malik S.B."/>
            <person name="Marsh M.E."/>
            <person name="Mackinder L."/>
            <person name="Mock T."/>
            <person name="Mueller-Roeber B."/>
            <person name="Pagarete A."/>
            <person name="Parker M."/>
            <person name="Probert I."/>
            <person name="Quesneville H."/>
            <person name="Raines C."/>
            <person name="Rensing S.A."/>
            <person name="Riano-Pachon D.M."/>
            <person name="Richier S."/>
            <person name="Rokitta S."/>
            <person name="Shiraiwa Y."/>
            <person name="Soanes D.M."/>
            <person name="van der Giezen M."/>
            <person name="Wahlund T.M."/>
            <person name="Williams B."/>
            <person name="Wilson W."/>
            <person name="Wolfe G."/>
            <person name="Wurch L.L."/>
        </authorList>
    </citation>
    <scope>NUCLEOTIDE SEQUENCE</scope>
</reference>
<dbReference type="Gene3D" id="1.20.1250.20">
    <property type="entry name" value="MFS general substrate transporter like domains"/>
    <property type="match status" value="1"/>
</dbReference>
<dbReference type="PaxDb" id="2903-EOD19073"/>
<dbReference type="EnsemblProtists" id="EOD39340">
    <property type="protein sequence ID" value="EOD39340"/>
    <property type="gene ID" value="EMIHUDRAFT_108888"/>
</dbReference>
<dbReference type="Pfam" id="PF07690">
    <property type="entry name" value="MFS_1"/>
    <property type="match status" value="1"/>
</dbReference>
<protein>
    <recommendedName>
        <fullName evidence="4">Major facilitator superfamily (MFS) profile domain-containing protein</fullName>
    </recommendedName>
</protein>
<feature type="transmembrane region" description="Helical" evidence="1">
    <location>
        <begin position="319"/>
        <end position="338"/>
    </location>
</feature>
<dbReference type="EnsemblProtists" id="EOD19073">
    <property type="protein sequence ID" value="EOD19073"/>
    <property type="gene ID" value="EMIHUDRAFT_243297"/>
</dbReference>
<dbReference type="GO" id="GO:0022857">
    <property type="term" value="F:transmembrane transporter activity"/>
    <property type="evidence" value="ECO:0007669"/>
    <property type="project" value="InterPro"/>
</dbReference>